<dbReference type="Gene3D" id="1.20.1090.10">
    <property type="entry name" value="Dehydroquinate synthase-like - alpha domain"/>
    <property type="match status" value="1"/>
</dbReference>
<dbReference type="InterPro" id="IPR016205">
    <property type="entry name" value="Glycerol_DH"/>
</dbReference>
<evidence type="ECO:0000256" key="6">
    <source>
        <dbReference type="ARBA" id="ARBA00023027"/>
    </source>
</evidence>
<dbReference type="CDD" id="cd08175">
    <property type="entry name" value="G1PDH"/>
    <property type="match status" value="1"/>
</dbReference>
<dbReference type="InterPro" id="IPR032837">
    <property type="entry name" value="G1PDH"/>
</dbReference>
<evidence type="ECO:0000256" key="4">
    <source>
        <dbReference type="ARBA" id="ARBA00022857"/>
    </source>
</evidence>
<evidence type="ECO:0000256" key="5">
    <source>
        <dbReference type="ARBA" id="ARBA00023002"/>
    </source>
</evidence>
<dbReference type="RefSeq" id="WP_108824601.1">
    <property type="nucleotide sequence ID" value="NZ_CP023004.1"/>
</dbReference>
<dbReference type="SUPFAM" id="SSF56796">
    <property type="entry name" value="Dehydroquinate synthase-like"/>
    <property type="match status" value="1"/>
</dbReference>
<evidence type="ECO:0000256" key="7">
    <source>
        <dbReference type="ARBA" id="ARBA00023098"/>
    </source>
</evidence>
<evidence type="ECO:0000256" key="9">
    <source>
        <dbReference type="ARBA" id="ARBA00023264"/>
    </source>
</evidence>
<dbReference type="GO" id="GO:0016614">
    <property type="term" value="F:oxidoreductase activity, acting on CH-OH group of donors"/>
    <property type="evidence" value="ECO:0007669"/>
    <property type="project" value="InterPro"/>
</dbReference>
<keyword evidence="4" id="KW-0521">NADP</keyword>
<evidence type="ECO:0000313" key="11">
    <source>
        <dbReference type="Proteomes" id="UP000244896"/>
    </source>
</evidence>
<keyword evidence="6" id="KW-0520">NAD</keyword>
<keyword evidence="1" id="KW-0963">Cytoplasm</keyword>
<protein>
    <submittedName>
        <fullName evidence="10">3-dehydroquinate synthase</fullName>
    </submittedName>
</protein>
<keyword evidence="8" id="KW-0594">Phospholipid biosynthesis</keyword>
<keyword evidence="5" id="KW-0560">Oxidoreductase</keyword>
<dbReference type="GO" id="GO:0046872">
    <property type="term" value="F:metal ion binding"/>
    <property type="evidence" value="ECO:0007669"/>
    <property type="project" value="UniProtKB-KW"/>
</dbReference>
<proteinExistence type="predicted"/>
<dbReference type="EMBL" id="CP023004">
    <property type="protein sequence ID" value="AWI08791.1"/>
    <property type="molecule type" value="Genomic_DNA"/>
</dbReference>
<sequence>MNKIQNALSRTTDTKALIIARDALPKTAEMFAELFPGRRALVMADTNTYPIAGQAVVDSFRQAGIGQDEPVVFQAPEPHAEWTYVEKLMGILNATDAVPVAVGSGVINDLVKVASHRCGRRYLCVGTAASMDGYTAYGSSITYKGSKQAFDCPAPLGMLIDTRVVAAAPSDMSASGYADLLAKVPAGADWILADAIGAEPMNKPAFDMVQDGLLNALGDPKGVNDGREDRVEPLVEGLLLAGFAMQAHHSSRPASGAEHQFSHLWDMEHHTFNGQGVSHGFKVGIGTLASTAFHEFLIAAPVGALDIDACVAAWASWDETEKEIRRVFNNDESFLGRCIGETKAKYATPVELRAQLSALREKWPELKPALEKQILPFAEIKRRLREVGAAHEPEQIGISRAKLRETFTKVPYMRSRVNVLDVAVRCRFFDGWLDRLFGPGGVWEIK</sequence>
<evidence type="ECO:0000256" key="8">
    <source>
        <dbReference type="ARBA" id="ARBA00023209"/>
    </source>
</evidence>
<reference evidence="10 11" key="1">
    <citation type="journal article" date="2018" name="Syst. Appl. Microbiol.">
        <title>Ereboglobus luteus gen. nov. sp. nov. from cockroach guts, and new insights into the oxygen relationship of the genera Opitutus and Didymococcus (Verrucomicrobia: Opitutaceae).</title>
        <authorList>
            <person name="Tegtmeier D."/>
            <person name="Belitz A."/>
            <person name="Radek R."/>
            <person name="Heimerl T."/>
            <person name="Brune A."/>
        </authorList>
    </citation>
    <scope>NUCLEOTIDE SEQUENCE [LARGE SCALE GENOMIC DNA]</scope>
    <source>
        <strain evidence="10 11">Ho45</strain>
    </source>
</reference>
<keyword evidence="11" id="KW-1185">Reference proteome</keyword>
<dbReference type="PANTHER" id="PTHR43616:SF5">
    <property type="entry name" value="GLYCEROL DEHYDROGENASE 1"/>
    <property type="match status" value="1"/>
</dbReference>
<evidence type="ECO:0000256" key="1">
    <source>
        <dbReference type="ARBA" id="ARBA00022490"/>
    </source>
</evidence>
<keyword evidence="9" id="KW-1208">Phospholipid metabolism</keyword>
<name>A0A2U8E1T1_9BACT</name>
<dbReference type="OrthoDB" id="9763580at2"/>
<dbReference type="Gene3D" id="3.40.50.1970">
    <property type="match status" value="1"/>
</dbReference>
<accession>A0A2U8E1T1</accession>
<gene>
    <name evidence="10" type="ORF">CKA38_05555</name>
</gene>
<keyword evidence="2" id="KW-0444">Lipid biosynthesis</keyword>
<evidence type="ECO:0000256" key="3">
    <source>
        <dbReference type="ARBA" id="ARBA00022723"/>
    </source>
</evidence>
<dbReference type="Pfam" id="PF13685">
    <property type="entry name" value="Fe-ADH_2"/>
    <property type="match status" value="1"/>
</dbReference>
<dbReference type="Proteomes" id="UP000244896">
    <property type="component" value="Chromosome"/>
</dbReference>
<evidence type="ECO:0000313" key="10">
    <source>
        <dbReference type="EMBL" id="AWI08791.1"/>
    </source>
</evidence>
<keyword evidence="3" id="KW-0479">Metal-binding</keyword>
<dbReference type="PANTHER" id="PTHR43616">
    <property type="entry name" value="GLYCEROL DEHYDROGENASE"/>
    <property type="match status" value="1"/>
</dbReference>
<organism evidence="10 11">
    <name type="scientific">Ereboglobus luteus</name>
    <dbReference type="NCBI Taxonomy" id="1796921"/>
    <lineage>
        <taxon>Bacteria</taxon>
        <taxon>Pseudomonadati</taxon>
        <taxon>Verrucomicrobiota</taxon>
        <taxon>Opitutia</taxon>
        <taxon>Opitutales</taxon>
        <taxon>Opitutaceae</taxon>
        <taxon>Ereboglobus</taxon>
    </lineage>
</organism>
<keyword evidence="7" id="KW-0443">Lipid metabolism</keyword>
<dbReference type="GO" id="GO:0008654">
    <property type="term" value="P:phospholipid biosynthetic process"/>
    <property type="evidence" value="ECO:0007669"/>
    <property type="project" value="UniProtKB-KW"/>
</dbReference>
<evidence type="ECO:0000256" key="2">
    <source>
        <dbReference type="ARBA" id="ARBA00022516"/>
    </source>
</evidence>
<dbReference type="AlphaFoldDB" id="A0A2U8E1T1"/>
<dbReference type="KEGG" id="elut:CKA38_05555"/>